<accession>A0A9P7UAH0</accession>
<keyword evidence="2" id="KW-1185">Reference proteome</keyword>
<dbReference type="Proteomes" id="UP000699042">
    <property type="component" value="Unassembled WGS sequence"/>
</dbReference>
<reference evidence="1" key="1">
    <citation type="submission" date="2021-05" db="EMBL/GenBank/DDBJ databases">
        <title>Comparative genomics of three Colletotrichum scovillei strains and genetic complementation revealed genes involved fungal growth and virulence on chili pepper.</title>
        <authorList>
            <person name="Hsieh D.-K."/>
            <person name="Chuang S.-C."/>
            <person name="Chen C.-Y."/>
            <person name="Chao Y.-T."/>
            <person name="Lu M.-Y.J."/>
            <person name="Lee M.-H."/>
            <person name="Shih M.-C."/>
        </authorList>
    </citation>
    <scope>NUCLEOTIDE SEQUENCE</scope>
    <source>
        <strain evidence="1">Coll-153</strain>
    </source>
</reference>
<feature type="non-terminal residue" evidence="1">
    <location>
        <position position="1"/>
    </location>
</feature>
<sequence>GRGTTYFCFVRIESWTKAPLTHGLGWSKQEVEVFVVELREQFNDQRIHAYWPCYALYGKILDPRDRSCVRTLREVSMKRTGPGHLLLELLQYTWHVILS</sequence>
<comment type="caution">
    <text evidence="1">The sequence shown here is derived from an EMBL/GenBank/DDBJ whole genome shotgun (WGS) entry which is preliminary data.</text>
</comment>
<dbReference type="EMBL" id="JAESDN010000007">
    <property type="protein sequence ID" value="KAG7047231.1"/>
    <property type="molecule type" value="Genomic_DNA"/>
</dbReference>
<proteinExistence type="predicted"/>
<organism evidence="1 2">
    <name type="scientific">Colletotrichum scovillei</name>
    <dbReference type="NCBI Taxonomy" id="1209932"/>
    <lineage>
        <taxon>Eukaryota</taxon>
        <taxon>Fungi</taxon>
        <taxon>Dikarya</taxon>
        <taxon>Ascomycota</taxon>
        <taxon>Pezizomycotina</taxon>
        <taxon>Sordariomycetes</taxon>
        <taxon>Hypocreomycetidae</taxon>
        <taxon>Glomerellales</taxon>
        <taxon>Glomerellaceae</taxon>
        <taxon>Colletotrichum</taxon>
        <taxon>Colletotrichum acutatum species complex</taxon>
    </lineage>
</organism>
<evidence type="ECO:0000313" key="1">
    <source>
        <dbReference type="EMBL" id="KAG7047231.1"/>
    </source>
</evidence>
<gene>
    <name evidence="1" type="ORF">JMJ77_010585</name>
</gene>
<dbReference type="AlphaFoldDB" id="A0A9P7UAH0"/>
<name>A0A9P7UAH0_9PEZI</name>
<protein>
    <submittedName>
        <fullName evidence="1">Uncharacterized protein</fullName>
    </submittedName>
</protein>
<evidence type="ECO:0000313" key="2">
    <source>
        <dbReference type="Proteomes" id="UP000699042"/>
    </source>
</evidence>